<dbReference type="InterPro" id="IPR036388">
    <property type="entry name" value="WH-like_DNA-bd_sf"/>
</dbReference>
<proteinExistence type="predicted"/>
<sequence>MTVRPGIAAVAALDDDLRHGMYEYIRRAGRPVTRDEAASSVGISRKLAAFHLDKLVDAGLLSARPADTAGARRVGRRPTVYEPAAQDVCVSIPQRRHDLLAELLVDAALAERPGETAREAGLRVAAERGHALGAAERERSRPGRLGTERALTLAESVLAGCGFEPERSAPTCVRLRSCPFHPVVARAPELVCGLNQALLSGVLAGLAAGTVRAELVPGAGGCCVELRG</sequence>
<dbReference type="InterPro" id="IPR036390">
    <property type="entry name" value="WH_DNA-bd_sf"/>
</dbReference>
<dbReference type="Proteomes" id="UP000517916">
    <property type="component" value="Unassembled WGS sequence"/>
</dbReference>
<dbReference type="InterPro" id="IPR011991">
    <property type="entry name" value="ArsR-like_HTH"/>
</dbReference>
<dbReference type="EMBL" id="JACJID010000004">
    <property type="protein sequence ID" value="MBA8928344.1"/>
    <property type="molecule type" value="Genomic_DNA"/>
</dbReference>
<keyword evidence="2" id="KW-1185">Reference proteome</keyword>
<name>A0ABR6BP35_9PSEU</name>
<accession>A0ABR6BP35</accession>
<evidence type="ECO:0000313" key="2">
    <source>
        <dbReference type="Proteomes" id="UP000517916"/>
    </source>
</evidence>
<reference evidence="1 2" key="1">
    <citation type="submission" date="2020-08" db="EMBL/GenBank/DDBJ databases">
        <title>Genomic Encyclopedia of Archaeal and Bacterial Type Strains, Phase II (KMG-II): from individual species to whole genera.</title>
        <authorList>
            <person name="Goeker M."/>
        </authorList>
    </citation>
    <scope>NUCLEOTIDE SEQUENCE [LARGE SCALE GENOMIC DNA]</scope>
    <source>
        <strain evidence="1 2">DSM 43850</strain>
    </source>
</reference>
<comment type="caution">
    <text evidence="1">The sequence shown here is derived from an EMBL/GenBank/DDBJ whole genome shotgun (WGS) entry which is preliminary data.</text>
</comment>
<dbReference type="SUPFAM" id="SSF46785">
    <property type="entry name" value="Winged helix' DNA-binding domain"/>
    <property type="match status" value="1"/>
</dbReference>
<evidence type="ECO:0000313" key="1">
    <source>
        <dbReference type="EMBL" id="MBA8928344.1"/>
    </source>
</evidence>
<dbReference type="Gene3D" id="1.10.10.10">
    <property type="entry name" value="Winged helix-like DNA-binding domain superfamily/Winged helix DNA-binding domain"/>
    <property type="match status" value="1"/>
</dbReference>
<organism evidence="1 2">
    <name type="scientific">Kutzneria viridogrisea</name>
    <dbReference type="NCBI Taxonomy" id="47990"/>
    <lineage>
        <taxon>Bacteria</taxon>
        <taxon>Bacillati</taxon>
        <taxon>Actinomycetota</taxon>
        <taxon>Actinomycetes</taxon>
        <taxon>Pseudonocardiales</taxon>
        <taxon>Pseudonocardiaceae</taxon>
        <taxon>Kutzneria</taxon>
    </lineage>
</organism>
<dbReference type="RefSeq" id="WP_025356570.1">
    <property type="nucleotide sequence ID" value="NZ_BAAABQ010000073.1"/>
</dbReference>
<protein>
    <submittedName>
        <fullName evidence="1">ArsR family transcriptional regulator</fullName>
    </submittedName>
</protein>
<gene>
    <name evidence="1" type="ORF">BC739_005561</name>
</gene>
<dbReference type="CDD" id="cd00090">
    <property type="entry name" value="HTH_ARSR"/>
    <property type="match status" value="1"/>
</dbReference>